<keyword evidence="11 12" id="KW-0131">Cell cycle</keyword>
<dbReference type="PIRSF" id="PIRSF003097">
    <property type="entry name" value="FtsX"/>
    <property type="match status" value="1"/>
</dbReference>
<dbReference type="STRING" id="57664.SAMN05661003_104207"/>
<comment type="subunit">
    <text evidence="3">Forms a membrane-associated complex with FtsE.</text>
</comment>
<feature type="transmembrane region" description="Helical" evidence="13">
    <location>
        <begin position="229"/>
        <end position="248"/>
    </location>
</feature>
<comment type="subcellular location">
    <subcellularLocation>
        <location evidence="1">Cell inner membrane</location>
        <topology evidence="1">Multi-pass membrane protein</topology>
    </subcellularLocation>
</comment>
<keyword evidence="7 12" id="KW-0132">Cell division</keyword>
<reference evidence="17" key="1">
    <citation type="submission" date="2016-10" db="EMBL/GenBank/DDBJ databases">
        <authorList>
            <person name="Varghese N."/>
            <person name="Submissions S."/>
        </authorList>
    </citation>
    <scope>NUCLEOTIDE SEQUENCE [LARGE SCALE GENOMIC DNA]</scope>
    <source>
        <strain evidence="17">DSM 8987</strain>
    </source>
</reference>
<proteinExistence type="inferred from homology"/>
<evidence type="ECO:0000256" key="13">
    <source>
        <dbReference type="SAM" id="Phobius"/>
    </source>
</evidence>
<comment type="similarity">
    <text evidence="2 12">Belongs to the ABC-4 integral membrane protein family. FtsX subfamily.</text>
</comment>
<feature type="domain" description="ABC3 transporter permease C-terminal" evidence="14">
    <location>
        <begin position="177"/>
        <end position="296"/>
    </location>
</feature>
<dbReference type="RefSeq" id="WP_092077396.1">
    <property type="nucleotide sequence ID" value="NZ_CALFZY010000012.1"/>
</dbReference>
<keyword evidence="17" id="KW-1185">Reference proteome</keyword>
<dbReference type="Pfam" id="PF18075">
    <property type="entry name" value="FtsX_ECD"/>
    <property type="match status" value="1"/>
</dbReference>
<dbReference type="PANTHER" id="PTHR47755:SF1">
    <property type="entry name" value="CELL DIVISION PROTEIN FTSX"/>
    <property type="match status" value="1"/>
</dbReference>
<protein>
    <recommendedName>
        <fullName evidence="4 12">Cell division protein FtsX</fullName>
    </recommendedName>
</protein>
<name>A0A1G7AUG3_9BACT</name>
<gene>
    <name evidence="16" type="ORF">SAMN05661003_104207</name>
</gene>
<evidence type="ECO:0000259" key="15">
    <source>
        <dbReference type="Pfam" id="PF18075"/>
    </source>
</evidence>
<keyword evidence="6" id="KW-0997">Cell inner membrane</keyword>
<evidence type="ECO:0000256" key="4">
    <source>
        <dbReference type="ARBA" id="ARBA00021907"/>
    </source>
</evidence>
<sequence length="297" mass="33293">MERLRYFLRRTLLSMRQSPLLCGATIGTVTIALMLLAFFTLVVLNIQTLTRQWNRDIQVVIYLDQVPAGDSLDRWQQQIAAYPEVERVQYVSQEEAFDRFRQRLGQNADLLDGLLPEILPAALEVELTQQARNRAMAEALVERLRQQPAFSDLRYGQQWLERYDAFLFLLRLTGALAGGFLLFATLFVIANTIKLTIYARRDELEILSLIGATPLFIKIPFLAEGALQGALGALLALGGCHALYYFFLKKGLSALLTTAAAGNIHFLPLSLQLGLVGLGLLLGLLGSMLPLRRFLRI</sequence>
<evidence type="ECO:0000256" key="9">
    <source>
        <dbReference type="ARBA" id="ARBA00022989"/>
    </source>
</evidence>
<evidence type="ECO:0000256" key="12">
    <source>
        <dbReference type="PIRNR" id="PIRNR003097"/>
    </source>
</evidence>
<keyword evidence="10 12" id="KW-0472">Membrane</keyword>
<dbReference type="Proteomes" id="UP000243205">
    <property type="component" value="Unassembled WGS sequence"/>
</dbReference>
<feature type="transmembrane region" description="Helical" evidence="13">
    <location>
        <begin position="168"/>
        <end position="192"/>
    </location>
</feature>
<accession>A0A1G7AUG3</accession>
<evidence type="ECO:0000256" key="10">
    <source>
        <dbReference type="ARBA" id="ARBA00023136"/>
    </source>
</evidence>
<evidence type="ECO:0000256" key="3">
    <source>
        <dbReference type="ARBA" id="ARBA00011160"/>
    </source>
</evidence>
<dbReference type="InterPro" id="IPR004513">
    <property type="entry name" value="FtsX"/>
</dbReference>
<dbReference type="Pfam" id="PF02687">
    <property type="entry name" value="FtsX"/>
    <property type="match status" value="1"/>
</dbReference>
<feature type="domain" description="FtsX extracellular" evidence="15">
    <location>
        <begin position="57"/>
        <end position="147"/>
    </location>
</feature>
<evidence type="ECO:0000313" key="16">
    <source>
        <dbReference type="EMBL" id="SDE18514.1"/>
    </source>
</evidence>
<dbReference type="InterPro" id="IPR040690">
    <property type="entry name" value="FtsX_ECD"/>
</dbReference>
<keyword evidence="8 13" id="KW-0812">Transmembrane</keyword>
<evidence type="ECO:0000256" key="5">
    <source>
        <dbReference type="ARBA" id="ARBA00022475"/>
    </source>
</evidence>
<feature type="transmembrane region" description="Helical" evidence="13">
    <location>
        <begin position="269"/>
        <end position="291"/>
    </location>
</feature>
<evidence type="ECO:0000256" key="1">
    <source>
        <dbReference type="ARBA" id="ARBA00004429"/>
    </source>
</evidence>
<dbReference type="GO" id="GO:0051301">
    <property type="term" value="P:cell division"/>
    <property type="evidence" value="ECO:0007669"/>
    <property type="project" value="UniProtKB-KW"/>
</dbReference>
<evidence type="ECO:0000256" key="8">
    <source>
        <dbReference type="ARBA" id="ARBA00022692"/>
    </source>
</evidence>
<dbReference type="EMBL" id="FNAQ01000004">
    <property type="protein sequence ID" value="SDE18514.1"/>
    <property type="molecule type" value="Genomic_DNA"/>
</dbReference>
<evidence type="ECO:0000256" key="2">
    <source>
        <dbReference type="ARBA" id="ARBA00007379"/>
    </source>
</evidence>
<evidence type="ECO:0000256" key="7">
    <source>
        <dbReference type="ARBA" id="ARBA00022618"/>
    </source>
</evidence>
<keyword evidence="9 13" id="KW-1133">Transmembrane helix</keyword>
<evidence type="ECO:0000256" key="11">
    <source>
        <dbReference type="ARBA" id="ARBA00023306"/>
    </source>
</evidence>
<dbReference type="Gene3D" id="3.30.70.3040">
    <property type="match status" value="1"/>
</dbReference>
<dbReference type="InterPro" id="IPR047590">
    <property type="entry name" value="FtsX_proteobact-type"/>
</dbReference>
<dbReference type="GO" id="GO:0005886">
    <property type="term" value="C:plasma membrane"/>
    <property type="evidence" value="ECO:0007669"/>
    <property type="project" value="UniProtKB-SubCell"/>
</dbReference>
<evidence type="ECO:0000313" key="17">
    <source>
        <dbReference type="Proteomes" id="UP000243205"/>
    </source>
</evidence>
<dbReference type="NCBIfam" id="TIGR00439">
    <property type="entry name" value="FtsX_Gneg"/>
    <property type="match status" value="1"/>
</dbReference>
<dbReference type="OrthoDB" id="9813411at2"/>
<dbReference type="GO" id="GO:0032153">
    <property type="term" value="C:cell division site"/>
    <property type="evidence" value="ECO:0007669"/>
    <property type="project" value="TreeGrafter"/>
</dbReference>
<feature type="transmembrane region" description="Helical" evidence="13">
    <location>
        <begin position="20"/>
        <end position="44"/>
    </location>
</feature>
<evidence type="ECO:0000259" key="14">
    <source>
        <dbReference type="Pfam" id="PF02687"/>
    </source>
</evidence>
<dbReference type="AlphaFoldDB" id="A0A1G7AUG3"/>
<keyword evidence="5 12" id="KW-1003">Cell membrane</keyword>
<dbReference type="PANTHER" id="PTHR47755">
    <property type="entry name" value="CELL DIVISION PROTEIN FTSX"/>
    <property type="match status" value="1"/>
</dbReference>
<organism evidence="16 17">
    <name type="scientific">Desulfuromonas thiophila</name>
    <dbReference type="NCBI Taxonomy" id="57664"/>
    <lineage>
        <taxon>Bacteria</taxon>
        <taxon>Pseudomonadati</taxon>
        <taxon>Thermodesulfobacteriota</taxon>
        <taxon>Desulfuromonadia</taxon>
        <taxon>Desulfuromonadales</taxon>
        <taxon>Desulfuromonadaceae</taxon>
        <taxon>Desulfuromonas</taxon>
    </lineage>
</organism>
<dbReference type="InterPro" id="IPR003838">
    <property type="entry name" value="ABC3_permease_C"/>
</dbReference>
<evidence type="ECO:0000256" key="6">
    <source>
        <dbReference type="ARBA" id="ARBA00022519"/>
    </source>
</evidence>